<accession>A0A6I0TA59</accession>
<protein>
    <submittedName>
        <fullName evidence="1">Alpha-1,6-mannanase</fullName>
    </submittedName>
</protein>
<gene>
    <name evidence="1" type="ORF">GAN91_21950</name>
</gene>
<evidence type="ECO:0000313" key="1">
    <source>
        <dbReference type="EMBL" id="KAB4475319.1"/>
    </source>
</evidence>
<dbReference type="Pfam" id="PF03663">
    <property type="entry name" value="Glyco_hydro_76"/>
    <property type="match status" value="1"/>
</dbReference>
<dbReference type="InterPro" id="IPR005198">
    <property type="entry name" value="Glyco_hydro_76"/>
</dbReference>
<comment type="caution">
    <text evidence="1">The sequence shown here is derived from an EMBL/GenBank/DDBJ whole genome shotgun (WGS) entry which is preliminary data.</text>
</comment>
<dbReference type="PANTHER" id="PTHR47791:SF4">
    <property type="entry name" value="(PUTATIVE SECRETED PROTEIN)-RELATED"/>
    <property type="match status" value="1"/>
</dbReference>
<dbReference type="Proteomes" id="UP000436858">
    <property type="component" value="Unassembled WGS sequence"/>
</dbReference>
<dbReference type="SUPFAM" id="SSF48208">
    <property type="entry name" value="Six-hairpin glycosidases"/>
    <property type="match status" value="1"/>
</dbReference>
<proteinExistence type="predicted"/>
<dbReference type="InterPro" id="IPR053169">
    <property type="entry name" value="MUG_Protein"/>
</dbReference>
<organism evidence="1 2">
    <name type="scientific">Bacteroides thetaiotaomicron</name>
    <dbReference type="NCBI Taxonomy" id="818"/>
    <lineage>
        <taxon>Bacteria</taxon>
        <taxon>Pseudomonadati</taxon>
        <taxon>Bacteroidota</taxon>
        <taxon>Bacteroidia</taxon>
        <taxon>Bacteroidales</taxon>
        <taxon>Bacteroidaceae</taxon>
        <taxon>Bacteroides</taxon>
    </lineage>
</organism>
<evidence type="ECO:0000313" key="2">
    <source>
        <dbReference type="Proteomes" id="UP000436858"/>
    </source>
</evidence>
<dbReference type="AlphaFoldDB" id="A0A6I0TA59"/>
<dbReference type="RefSeq" id="WP_259020123.1">
    <property type="nucleotide sequence ID" value="NZ_JANULZ010000006.1"/>
</dbReference>
<reference evidence="1 2" key="1">
    <citation type="journal article" date="2019" name="Nat. Med.">
        <title>A library of human gut bacterial isolates paired with longitudinal multiomics data enables mechanistic microbiome research.</title>
        <authorList>
            <person name="Poyet M."/>
            <person name="Groussin M."/>
            <person name="Gibbons S.M."/>
            <person name="Avila-Pacheco J."/>
            <person name="Jiang X."/>
            <person name="Kearney S.M."/>
            <person name="Perrotta A.R."/>
            <person name="Berdy B."/>
            <person name="Zhao S."/>
            <person name="Lieberman T.D."/>
            <person name="Swanson P.K."/>
            <person name="Smith M."/>
            <person name="Roesemann S."/>
            <person name="Alexander J.E."/>
            <person name="Rich S.A."/>
            <person name="Livny J."/>
            <person name="Vlamakis H."/>
            <person name="Clish C."/>
            <person name="Bullock K."/>
            <person name="Deik A."/>
            <person name="Scott J."/>
            <person name="Pierce K.A."/>
            <person name="Xavier R.J."/>
            <person name="Alm E.J."/>
        </authorList>
    </citation>
    <scope>NUCLEOTIDE SEQUENCE [LARGE SCALE GENOMIC DNA]</scope>
    <source>
        <strain evidence="1 2">BIOML-A162</strain>
    </source>
</reference>
<dbReference type="Gene3D" id="1.50.10.20">
    <property type="match status" value="1"/>
</dbReference>
<dbReference type="PROSITE" id="PS51257">
    <property type="entry name" value="PROKAR_LIPOPROTEIN"/>
    <property type="match status" value="1"/>
</dbReference>
<dbReference type="GO" id="GO:0005975">
    <property type="term" value="P:carbohydrate metabolic process"/>
    <property type="evidence" value="ECO:0007669"/>
    <property type="project" value="InterPro"/>
</dbReference>
<dbReference type="InterPro" id="IPR008928">
    <property type="entry name" value="6-hairpin_glycosidase_sf"/>
</dbReference>
<dbReference type="PANTHER" id="PTHR47791">
    <property type="entry name" value="MEIOTICALLY UP-REGULATED GENE 191 PROTEIN"/>
    <property type="match status" value="1"/>
</dbReference>
<dbReference type="EMBL" id="WCRY01000027">
    <property type="protein sequence ID" value="KAB4475319.1"/>
    <property type="molecule type" value="Genomic_DNA"/>
</dbReference>
<name>A0A6I0TA59_BACT4</name>
<sequence length="517" mass="59279">MKKIIKKYFFLAFAITMYSCNEDEKYDILERYIPETVTSDEIAPVLNLQAQYMDSNSETVLVTWMNPEDKFLSKVEISCCSANDNLLGEPVLLDAVSTKVGFYQTSFPVEERGYVKIVAINEKGVRSEARTAEILSSQQNFVYRADYLMSSVIELFFGGRYNAWNENYPNATGPYWDGIAAVWGQGAAYSGFATMYKVAKETNNEKLSAKYAEKEETFLNSIDIFLNNGSGRKSLAYGTYIGPNDERYYDDNVWIGIEMANLYELTGNEVYLQHANTVWNFIKEGIDDVTGGGVYWKEGAESKHTCSTAPAAVMALKLYQLTKDESYLDIAKNLYSYCKDVLQDPNDYLFYDNVRLSNPSDKNSELKVSKDKFTYNSGQPMLAAAMLYQITKEEQFLEDAQNIAQSIYKKWFKNYHSSILNRDIMILSDQNTWFNAVMFRGFVELYKIDKNDVYVKAVRNTMEHAWQSNCRNRLTNLMSDDYTGSKNEKKWNIKTQGAFVEIFSLIGELEQLGCFQE</sequence>